<dbReference type="SUPFAM" id="SSF51182">
    <property type="entry name" value="RmlC-like cupins"/>
    <property type="match status" value="1"/>
</dbReference>
<dbReference type="RefSeq" id="WP_241914530.1">
    <property type="nucleotide sequence ID" value="NZ_CP093326.1"/>
</dbReference>
<reference evidence="1 2" key="1">
    <citation type="submission" date="2022-03" db="EMBL/GenBank/DDBJ databases">
        <title>Isotopic signatures of nitrous oxide derived from detoxification processes.</title>
        <authorList>
            <person name="Behrendt U."/>
            <person name="Buchen C."/>
            <person name="Well R."/>
            <person name="Ulrich A."/>
            <person name="Rohe L."/>
            <person name="Kolb S."/>
            <person name="Schloter M."/>
            <person name="Horn M.A."/>
            <person name="Augustin J."/>
        </authorList>
    </citation>
    <scope>NUCLEOTIDE SEQUENCE [LARGE SCALE GENOMIC DNA]</scope>
    <source>
        <strain evidence="1 2">S4-C24</strain>
    </source>
</reference>
<dbReference type="InterPro" id="IPR014710">
    <property type="entry name" value="RmlC-like_jellyroll"/>
</dbReference>
<dbReference type="InterPro" id="IPR011051">
    <property type="entry name" value="RmlC_Cupin_sf"/>
</dbReference>
<sequence length="186" mass="19565">MEIIPAASLKEQRWRNGGGVTREVAAGDVGADGLPAWRLSLADIGTDGSFSEFPGMDRIFTVVDGDVAFLTVDGTQHQMERFRPFRFDGGSSAECSLPTGPCRALNVMARRGAWGAGLLIVELSKKRPLAVADGQFLVLLQGQAQATADGTAHPLKAYDTVAGSAVPAEVSGRGFAALVSVYPDED</sequence>
<keyword evidence="2" id="KW-1185">Reference proteome</keyword>
<evidence type="ECO:0000313" key="1">
    <source>
        <dbReference type="EMBL" id="UNK46536.1"/>
    </source>
</evidence>
<dbReference type="PANTHER" id="PTHR37943">
    <property type="entry name" value="PROTEIN VES"/>
    <property type="match status" value="1"/>
</dbReference>
<dbReference type="InterPro" id="IPR010282">
    <property type="entry name" value="Uncharacterised_HutD/Ves"/>
</dbReference>
<evidence type="ECO:0000313" key="2">
    <source>
        <dbReference type="Proteomes" id="UP000829069"/>
    </source>
</evidence>
<dbReference type="CDD" id="cd20293">
    <property type="entry name" value="cupin_HutD_N"/>
    <property type="match status" value="1"/>
</dbReference>
<proteinExistence type="predicted"/>
<accession>A0ABY3W955</accession>
<dbReference type="EMBL" id="CP093326">
    <property type="protein sequence ID" value="UNK46536.1"/>
    <property type="molecule type" value="Genomic_DNA"/>
</dbReference>
<dbReference type="Pfam" id="PF05962">
    <property type="entry name" value="HutD"/>
    <property type="match status" value="1"/>
</dbReference>
<dbReference type="PANTHER" id="PTHR37943:SF1">
    <property type="entry name" value="PROTEIN VES"/>
    <property type="match status" value="1"/>
</dbReference>
<protein>
    <submittedName>
        <fullName evidence="1">HutD family protein</fullName>
    </submittedName>
</protein>
<organism evidence="1 2">
    <name type="scientific">Arthrobacter sulfonylureivorans</name>
    <dbReference type="NCBI Taxonomy" id="2486855"/>
    <lineage>
        <taxon>Bacteria</taxon>
        <taxon>Bacillati</taxon>
        <taxon>Actinomycetota</taxon>
        <taxon>Actinomycetes</taxon>
        <taxon>Micrococcales</taxon>
        <taxon>Micrococcaceae</taxon>
        <taxon>Arthrobacter</taxon>
    </lineage>
</organism>
<dbReference type="Proteomes" id="UP000829069">
    <property type="component" value="Chromosome"/>
</dbReference>
<dbReference type="Gene3D" id="2.60.120.10">
    <property type="entry name" value="Jelly Rolls"/>
    <property type="match status" value="1"/>
</dbReference>
<gene>
    <name evidence="1" type="ORF">MNQ99_04000</name>
</gene>
<name>A0ABY3W955_9MICC</name>